<organism evidence="1 2">
    <name type="scientific">Croceibacterium xixiisoli</name>
    <dbReference type="NCBI Taxonomy" id="1476466"/>
    <lineage>
        <taxon>Bacteria</taxon>
        <taxon>Pseudomonadati</taxon>
        <taxon>Pseudomonadota</taxon>
        <taxon>Alphaproteobacteria</taxon>
        <taxon>Sphingomonadales</taxon>
        <taxon>Erythrobacteraceae</taxon>
        <taxon>Croceibacterium</taxon>
    </lineage>
</organism>
<proteinExistence type="predicted"/>
<comment type="caution">
    <text evidence="1">The sequence shown here is derived from an EMBL/GenBank/DDBJ whole genome shotgun (WGS) entry which is preliminary data.</text>
</comment>
<gene>
    <name evidence="1" type="ORF">GRI97_15680</name>
</gene>
<name>A0A6I4TZE0_9SPHN</name>
<reference evidence="1 2" key="1">
    <citation type="submission" date="2019-12" db="EMBL/GenBank/DDBJ databases">
        <title>Genomic-based taxomic classification of the family Erythrobacteraceae.</title>
        <authorList>
            <person name="Xu L."/>
        </authorList>
    </citation>
    <scope>NUCLEOTIDE SEQUENCE [LARGE SCALE GENOMIC DNA]</scope>
    <source>
        <strain evidence="1 2">S36</strain>
    </source>
</reference>
<sequence>MIRRYPDPRIARVMADLNIGRMQAYRHLQQRDALALRFREERTKRARDQ</sequence>
<dbReference type="AlphaFoldDB" id="A0A6I4TZE0"/>
<evidence type="ECO:0000313" key="2">
    <source>
        <dbReference type="Proteomes" id="UP000469430"/>
    </source>
</evidence>
<protein>
    <submittedName>
        <fullName evidence="1">Uncharacterized protein</fullName>
    </submittedName>
</protein>
<keyword evidence="2" id="KW-1185">Reference proteome</keyword>
<dbReference type="EMBL" id="WTYJ01000003">
    <property type="protein sequence ID" value="MXP00432.1"/>
    <property type="molecule type" value="Genomic_DNA"/>
</dbReference>
<accession>A0A6I4TZE0</accession>
<evidence type="ECO:0000313" key="1">
    <source>
        <dbReference type="EMBL" id="MXP00432.1"/>
    </source>
</evidence>
<dbReference type="RefSeq" id="WP_161392136.1">
    <property type="nucleotide sequence ID" value="NZ_JBHSCP010000002.1"/>
</dbReference>
<dbReference type="Proteomes" id="UP000469430">
    <property type="component" value="Unassembled WGS sequence"/>
</dbReference>